<comment type="caution">
    <text evidence="3">The sequence shown here is derived from an EMBL/GenBank/DDBJ whole genome shotgun (WGS) entry which is preliminary data.</text>
</comment>
<keyword evidence="1" id="KW-0732">Signal</keyword>
<dbReference type="InterPro" id="IPR000914">
    <property type="entry name" value="SBP_5_dom"/>
</dbReference>
<dbReference type="GO" id="GO:0015833">
    <property type="term" value="P:peptide transport"/>
    <property type="evidence" value="ECO:0007669"/>
    <property type="project" value="TreeGrafter"/>
</dbReference>
<dbReference type="SUPFAM" id="SSF53850">
    <property type="entry name" value="Periplasmic binding protein-like II"/>
    <property type="match status" value="1"/>
</dbReference>
<evidence type="ECO:0000313" key="3">
    <source>
        <dbReference type="EMBL" id="EMB30678.1"/>
    </source>
</evidence>
<dbReference type="AlphaFoldDB" id="A0A0E2E1V7"/>
<dbReference type="InterPro" id="IPR039424">
    <property type="entry name" value="SBP_5"/>
</dbReference>
<dbReference type="PROSITE" id="PS51257">
    <property type="entry name" value="PROKAR_LIPOPROTEIN"/>
    <property type="match status" value="1"/>
</dbReference>
<dbReference type="Gene3D" id="3.10.105.10">
    <property type="entry name" value="Dipeptide-binding Protein, Domain 3"/>
    <property type="match status" value="1"/>
</dbReference>
<dbReference type="RefSeq" id="WP_002685860.1">
    <property type="nucleotide sequence ID" value="NZ_CM001795.1"/>
</dbReference>
<reference evidence="3" key="1">
    <citation type="submission" date="2012-01" db="EMBL/GenBank/DDBJ databases">
        <title>The Genome Sequence of Treponema denticola H-22.</title>
        <authorList>
            <consortium name="The Broad Institute Genome Sequencing Platform"/>
            <person name="Earl A."/>
            <person name="Ward D."/>
            <person name="Feldgarden M."/>
            <person name="Gevers D."/>
            <person name="Blanton J.M."/>
            <person name="Fenno C.J."/>
            <person name="Baranova O.V."/>
            <person name="Mathney J."/>
            <person name="Dewhirst F.E."/>
            <person name="Izard J."/>
            <person name="Young S.K."/>
            <person name="Zeng Q."/>
            <person name="Gargeya S."/>
            <person name="Fitzgerald M."/>
            <person name="Haas B."/>
            <person name="Abouelleil A."/>
            <person name="Alvarado L."/>
            <person name="Arachchi H.M."/>
            <person name="Berlin A."/>
            <person name="Chapman S.B."/>
            <person name="Gearin G."/>
            <person name="Goldberg J."/>
            <person name="Griggs A."/>
            <person name="Gujja S."/>
            <person name="Hansen M."/>
            <person name="Heiman D."/>
            <person name="Howarth C."/>
            <person name="Larimer J."/>
            <person name="Lui A."/>
            <person name="MacDonald P.J.P."/>
            <person name="McCowen C."/>
            <person name="Montmayeur A."/>
            <person name="Murphy C."/>
            <person name="Neiman D."/>
            <person name="Pearson M."/>
            <person name="Priest M."/>
            <person name="Roberts A."/>
            <person name="Saif S."/>
            <person name="Shea T."/>
            <person name="Sisk P."/>
            <person name="Stolte C."/>
            <person name="Sykes S."/>
            <person name="Wortman J."/>
            <person name="Nusbaum C."/>
            <person name="Birren B."/>
        </authorList>
    </citation>
    <scope>NUCLEOTIDE SEQUENCE [LARGE SCALE GENOMIC DNA]</scope>
    <source>
        <strain evidence="3">H-22</strain>
    </source>
</reference>
<dbReference type="PATRIC" id="fig|999432.5.peg.2455"/>
<evidence type="ECO:0000259" key="2">
    <source>
        <dbReference type="Pfam" id="PF00496"/>
    </source>
</evidence>
<dbReference type="HOGENOM" id="CLU_026689_0_0_12"/>
<dbReference type="GO" id="GO:1904680">
    <property type="term" value="F:peptide transmembrane transporter activity"/>
    <property type="evidence" value="ECO:0007669"/>
    <property type="project" value="TreeGrafter"/>
</dbReference>
<organism evidence="3">
    <name type="scientific">Treponema denticola H-22</name>
    <dbReference type="NCBI Taxonomy" id="999432"/>
    <lineage>
        <taxon>Bacteria</taxon>
        <taxon>Pseudomonadati</taxon>
        <taxon>Spirochaetota</taxon>
        <taxon>Spirochaetia</taxon>
        <taxon>Spirochaetales</taxon>
        <taxon>Treponemataceae</taxon>
        <taxon>Treponema</taxon>
    </lineage>
</organism>
<name>A0A0E2E1V7_TREDN</name>
<dbReference type="EMBL" id="AGDV01000021">
    <property type="protein sequence ID" value="EMB30678.1"/>
    <property type="molecule type" value="Genomic_DNA"/>
</dbReference>
<sequence length="639" mass="74099">MKIKFFFICALCTLFFVSCGSKTVSYLDQPASDAYDKILKDEMENLPDFSAPAVLVKDLRIAGTPSDLKWYTSYPKDLSSSALKKGGIFYGFLGDIPNTFRYMGPGADELCVRLFNTQMPLLWTSFETFEFMPCSAVFWAVDISSKTVYYKLNENIFWSDGEPCTADDWIFADEFCKSKKIVDPAKNRKHNNLEVKKINDFCLSVHVLDNQIYTEQELLDISNFKPIARHFYKGQIPDDWVARYNRTVEPTTGPYILKKYDYNNGLHFAKVENWWAQTYPHFKAIANFDEIFYRIITGDKRPAFTKFARGLFDVIHIDDPGEWAKAEASKDVQNGFINLWRGRHVPVQGPAGLFFNTQVPPLDNPFVRKGLYYAVDIDGMISRVYADKRVRLHTIGSGQTWGSAEFNNPEIKKPSFDPKKARELFSRAGYDRVNSSGILVNSEGKELSFVILYDDPSLYEAFGLLYAQALLAGLKLEFRQMGGKLFDKLESRDFQAWWGSLNSYRLPDNYTLFHSSFAKSKSFNNFFGYSNPEMDLLLEKYEKDSLTYVEKAAVNRRIEKIVDEDALMIPSFYKDTIDVMAWKWICFPAWLNMKYQKYLDDPMFGYMWFDGDIEKECLKAKNENKILQMRAYFLSDRYR</sequence>
<accession>A0A0E2E1V7</accession>
<gene>
    <name evidence="3" type="ORF">HMPREF9726_02363</name>
</gene>
<proteinExistence type="predicted"/>
<dbReference type="Pfam" id="PF00496">
    <property type="entry name" value="SBP_bac_5"/>
    <property type="match status" value="1"/>
</dbReference>
<dbReference type="PANTHER" id="PTHR30290">
    <property type="entry name" value="PERIPLASMIC BINDING COMPONENT OF ABC TRANSPORTER"/>
    <property type="match status" value="1"/>
</dbReference>
<dbReference type="Proteomes" id="UP000011705">
    <property type="component" value="Chromosome"/>
</dbReference>
<evidence type="ECO:0000256" key="1">
    <source>
        <dbReference type="SAM" id="SignalP"/>
    </source>
</evidence>
<protein>
    <recommendedName>
        <fullName evidence="2">Solute-binding protein family 5 domain-containing protein</fullName>
    </recommendedName>
</protein>
<feature type="signal peptide" evidence="1">
    <location>
        <begin position="1"/>
        <end position="23"/>
    </location>
</feature>
<feature type="domain" description="Solute-binding protein family 5" evidence="2">
    <location>
        <begin position="134"/>
        <end position="521"/>
    </location>
</feature>
<feature type="chain" id="PRO_5002393454" description="Solute-binding protein family 5 domain-containing protein" evidence="1">
    <location>
        <begin position="24"/>
        <end position="639"/>
    </location>
</feature>
<dbReference type="Gene3D" id="3.40.190.10">
    <property type="entry name" value="Periplasmic binding protein-like II"/>
    <property type="match status" value="1"/>
</dbReference>